<dbReference type="InterPro" id="IPR016454">
    <property type="entry name" value="Cysteine_dSase"/>
</dbReference>
<evidence type="ECO:0000313" key="14">
    <source>
        <dbReference type="Proteomes" id="UP000538666"/>
    </source>
</evidence>
<dbReference type="Gene3D" id="3.90.1150.10">
    <property type="entry name" value="Aspartate Aminotransferase, domain 1"/>
    <property type="match status" value="1"/>
</dbReference>
<evidence type="ECO:0000256" key="5">
    <source>
        <dbReference type="ARBA" id="ARBA00022679"/>
    </source>
</evidence>
<dbReference type="InterPro" id="IPR015421">
    <property type="entry name" value="PyrdxlP-dep_Trfase_major"/>
</dbReference>
<dbReference type="Gene3D" id="3.40.640.10">
    <property type="entry name" value="Type I PLP-dependent aspartate aminotransferase-like (Major domain)"/>
    <property type="match status" value="1"/>
</dbReference>
<sequence length="392" mass="41812">MRRIYMDANATTPLLPEVLEVMRPWLLESFGNASSIHQHGQQARAAVEHARESVARLLNCRESEIVFTSGGTESDNMALFGIMQQGGLIQSGDHLITSSIEHHAVLHAAERLRDRGVEVTFLPVNAGGAVDPGEVKRSLRPNTKLISVMMANNETGVIQPVAEIGRIAQEADVWFHTDAVQAAGKLPIDVKAIGCDLLSISGHKMHAPQGTGILYIRRGTHIEPLFFGGAHERQRRAGTENVAGIVGLGRAAELAIESLKAGSLDRVAALRDRLERGILERVQGCGVNGSAVERVPNTTNLYFDDLEGEALVIALDLKGLAVSGGSACMSGATEPSHVLQAMGLASQRSRASLRFSLTKLNTDADVDAALEIVPTAVSRLRELAPVNAGTLG</sequence>
<dbReference type="OrthoDB" id="9808002at2"/>
<evidence type="ECO:0000256" key="2">
    <source>
        <dbReference type="ARBA" id="ARBA00003120"/>
    </source>
</evidence>
<comment type="caution">
    <text evidence="13">The sequence shown here is derived from an EMBL/GenBank/DDBJ whole genome shotgun (WGS) entry which is preliminary data.</text>
</comment>
<dbReference type="GO" id="GO:0046872">
    <property type="term" value="F:metal ion binding"/>
    <property type="evidence" value="ECO:0007669"/>
    <property type="project" value="UniProtKB-KW"/>
</dbReference>
<keyword evidence="7" id="KW-0663">Pyridoxal phosphate</keyword>
<name>A0A841JM17_9BACT</name>
<dbReference type="AlphaFoldDB" id="A0A841JM17"/>
<dbReference type="EMBL" id="JACHEK010000001">
    <property type="protein sequence ID" value="MBB6142396.1"/>
    <property type="molecule type" value="Genomic_DNA"/>
</dbReference>
<protein>
    <recommendedName>
        <fullName evidence="4">cysteine desulfurase</fullName>
        <ecNumber evidence="4">2.8.1.7</ecNumber>
    </recommendedName>
</protein>
<dbReference type="EC" id="2.8.1.7" evidence="4"/>
<dbReference type="PIRSF" id="PIRSF005572">
    <property type="entry name" value="NifS"/>
    <property type="match status" value="1"/>
</dbReference>
<dbReference type="FunFam" id="3.40.640.10:FF:000084">
    <property type="entry name" value="IscS-like cysteine desulfurase"/>
    <property type="match status" value="1"/>
</dbReference>
<dbReference type="PROSITE" id="PS00595">
    <property type="entry name" value="AA_TRANSFER_CLASS_5"/>
    <property type="match status" value="1"/>
</dbReference>
<keyword evidence="6" id="KW-0479">Metal-binding</keyword>
<keyword evidence="8" id="KW-0408">Iron</keyword>
<evidence type="ECO:0000256" key="1">
    <source>
        <dbReference type="ARBA" id="ARBA00001933"/>
    </source>
</evidence>
<evidence type="ECO:0000256" key="7">
    <source>
        <dbReference type="ARBA" id="ARBA00022898"/>
    </source>
</evidence>
<evidence type="ECO:0000256" key="6">
    <source>
        <dbReference type="ARBA" id="ARBA00022723"/>
    </source>
</evidence>
<evidence type="ECO:0000313" key="13">
    <source>
        <dbReference type="EMBL" id="MBB6142396.1"/>
    </source>
</evidence>
<organism evidence="13 14">
    <name type="scientific">Silvibacterium bohemicum</name>
    <dbReference type="NCBI Taxonomy" id="1577686"/>
    <lineage>
        <taxon>Bacteria</taxon>
        <taxon>Pseudomonadati</taxon>
        <taxon>Acidobacteriota</taxon>
        <taxon>Terriglobia</taxon>
        <taxon>Terriglobales</taxon>
        <taxon>Acidobacteriaceae</taxon>
        <taxon>Silvibacterium</taxon>
    </lineage>
</organism>
<dbReference type="GO" id="GO:0051536">
    <property type="term" value="F:iron-sulfur cluster binding"/>
    <property type="evidence" value="ECO:0007669"/>
    <property type="project" value="UniProtKB-KW"/>
</dbReference>
<comment type="similarity">
    <text evidence="3">Belongs to the class-V pyridoxal-phosphate-dependent aminotransferase family. NifS/IscS subfamily.</text>
</comment>
<dbReference type="InterPro" id="IPR020578">
    <property type="entry name" value="Aminotrans_V_PyrdxlP_BS"/>
</dbReference>
<dbReference type="RefSeq" id="WP_050057634.1">
    <property type="nucleotide sequence ID" value="NZ_JACHEK010000001.1"/>
</dbReference>
<dbReference type="InterPro" id="IPR000192">
    <property type="entry name" value="Aminotrans_V_dom"/>
</dbReference>
<comment type="function">
    <text evidence="2">Catalyzes the removal of elemental sulfur atoms from cysteine to produce alanine. Seems to participate in the biosynthesis of the nitrogenase metalloclusters by providing the inorganic sulfur required for the Fe-S core formation.</text>
</comment>
<dbReference type="InterPro" id="IPR015424">
    <property type="entry name" value="PyrdxlP-dep_Trfase"/>
</dbReference>
<dbReference type="Gene3D" id="1.10.260.50">
    <property type="match status" value="1"/>
</dbReference>
<evidence type="ECO:0000256" key="11">
    <source>
        <dbReference type="RuleBase" id="RU004504"/>
    </source>
</evidence>
<comment type="catalytic activity">
    <reaction evidence="10">
        <text>(sulfur carrier)-H + L-cysteine = (sulfur carrier)-SH + L-alanine</text>
        <dbReference type="Rhea" id="RHEA:43892"/>
        <dbReference type="Rhea" id="RHEA-COMP:14737"/>
        <dbReference type="Rhea" id="RHEA-COMP:14739"/>
        <dbReference type="ChEBI" id="CHEBI:29917"/>
        <dbReference type="ChEBI" id="CHEBI:35235"/>
        <dbReference type="ChEBI" id="CHEBI:57972"/>
        <dbReference type="ChEBI" id="CHEBI:64428"/>
        <dbReference type="EC" id="2.8.1.7"/>
    </reaction>
</comment>
<evidence type="ECO:0000256" key="8">
    <source>
        <dbReference type="ARBA" id="ARBA00023004"/>
    </source>
</evidence>
<accession>A0A841JM17</accession>
<keyword evidence="14" id="KW-1185">Reference proteome</keyword>
<feature type="domain" description="Aminotransferase class V" evidence="12">
    <location>
        <begin position="4"/>
        <end position="368"/>
    </location>
</feature>
<evidence type="ECO:0000256" key="9">
    <source>
        <dbReference type="ARBA" id="ARBA00023014"/>
    </source>
</evidence>
<dbReference type="Proteomes" id="UP000538666">
    <property type="component" value="Unassembled WGS sequence"/>
</dbReference>
<dbReference type="SUPFAM" id="SSF53383">
    <property type="entry name" value="PLP-dependent transferases"/>
    <property type="match status" value="1"/>
</dbReference>
<keyword evidence="9" id="KW-0411">Iron-sulfur</keyword>
<evidence type="ECO:0000256" key="10">
    <source>
        <dbReference type="ARBA" id="ARBA00050776"/>
    </source>
</evidence>
<dbReference type="InterPro" id="IPR015422">
    <property type="entry name" value="PyrdxlP-dep_Trfase_small"/>
</dbReference>
<gene>
    <name evidence="13" type="ORF">HNQ77_000334</name>
</gene>
<dbReference type="PANTHER" id="PTHR11601:SF34">
    <property type="entry name" value="CYSTEINE DESULFURASE"/>
    <property type="match status" value="1"/>
</dbReference>
<dbReference type="Pfam" id="PF00266">
    <property type="entry name" value="Aminotran_5"/>
    <property type="match status" value="1"/>
</dbReference>
<evidence type="ECO:0000259" key="12">
    <source>
        <dbReference type="Pfam" id="PF00266"/>
    </source>
</evidence>
<evidence type="ECO:0000256" key="3">
    <source>
        <dbReference type="ARBA" id="ARBA00006490"/>
    </source>
</evidence>
<dbReference type="GO" id="GO:0031071">
    <property type="term" value="F:cysteine desulfurase activity"/>
    <property type="evidence" value="ECO:0007669"/>
    <property type="project" value="UniProtKB-EC"/>
</dbReference>
<reference evidence="13 14" key="1">
    <citation type="submission" date="2020-08" db="EMBL/GenBank/DDBJ databases">
        <title>Genomic Encyclopedia of Type Strains, Phase IV (KMG-IV): sequencing the most valuable type-strain genomes for metagenomic binning, comparative biology and taxonomic classification.</title>
        <authorList>
            <person name="Goeker M."/>
        </authorList>
    </citation>
    <scope>NUCLEOTIDE SEQUENCE [LARGE SCALE GENOMIC DNA]</scope>
    <source>
        <strain evidence="13 14">DSM 103733</strain>
    </source>
</reference>
<dbReference type="PANTHER" id="PTHR11601">
    <property type="entry name" value="CYSTEINE DESULFURYLASE FAMILY MEMBER"/>
    <property type="match status" value="1"/>
</dbReference>
<proteinExistence type="inferred from homology"/>
<keyword evidence="5 13" id="KW-0808">Transferase</keyword>
<comment type="cofactor">
    <cofactor evidence="1 11">
        <name>pyridoxal 5'-phosphate</name>
        <dbReference type="ChEBI" id="CHEBI:597326"/>
    </cofactor>
</comment>
<evidence type="ECO:0000256" key="4">
    <source>
        <dbReference type="ARBA" id="ARBA00012239"/>
    </source>
</evidence>